<name>A0A1X2GD80_9FUNG</name>
<dbReference type="Gene3D" id="3.40.50.11350">
    <property type="match status" value="1"/>
</dbReference>
<dbReference type="OrthoDB" id="428346at2759"/>
<keyword evidence="1" id="KW-0472">Membrane</keyword>
<sequence length="556" mass="64068">MTAAYQRLGNSTELNGLLFKYKLAKILTFLSLSAVVIMALASIVFPDNVYEIFEKVAKANDDENGIGNSGGIKTATVCKLPTRLDIPGTQDARYTPPSPDVSLLKILQQVPTDEYQQYCQHWDPVYGFDDDIPYNVNGECGNWQKRYEDLHSQRMEQLERLKAGDFESFAHDDKPRYISYFCKKVPENSNRGCGGLADRMSGMISTFFFALLTQRAYLANWAPENPIPLEYLFEQPFVNWTHKPSELKLIFDVPDNELLGFQYVDTLNQNYDSIGKSVFPDGPSQDFEKLWNGTYVEVHSNRGYIVRTFDQSTRYTEQLQKMGLTKENAFGCLTDFLFRPSVDARRFLNMYRYLFSMKSVLSIGIQIRTNDNALANPELDHNNLEQWYYYIKCANELATAKRQSYHTRTIFFLITDSHKLREEFESMNNDEDLRRKYLGPGSEYTSLLVTGLPIEHVEPDQVAKYIEVEHPRLTSWERMVPGVNSALMENWLLSYTDYRVISPQGYGKLAAFHSKRDKTTVSIPRSPRRAKAMNCANPDVMDAYDFSWLSHQWSLG</sequence>
<dbReference type="EMBL" id="MCGT01000021">
    <property type="protein sequence ID" value="ORX51186.1"/>
    <property type="molecule type" value="Genomic_DNA"/>
</dbReference>
<comment type="caution">
    <text evidence="2">The sequence shown here is derived from an EMBL/GenBank/DDBJ whole genome shotgun (WGS) entry which is preliminary data.</text>
</comment>
<proteinExistence type="predicted"/>
<organism evidence="2 3">
    <name type="scientific">Hesseltinella vesiculosa</name>
    <dbReference type="NCBI Taxonomy" id="101127"/>
    <lineage>
        <taxon>Eukaryota</taxon>
        <taxon>Fungi</taxon>
        <taxon>Fungi incertae sedis</taxon>
        <taxon>Mucoromycota</taxon>
        <taxon>Mucoromycotina</taxon>
        <taxon>Mucoromycetes</taxon>
        <taxon>Mucorales</taxon>
        <taxon>Cunninghamellaceae</taxon>
        <taxon>Hesseltinella</taxon>
    </lineage>
</organism>
<protein>
    <recommendedName>
        <fullName evidence="4">Proteophosphoglycan ppg4</fullName>
    </recommendedName>
</protein>
<dbReference type="AlphaFoldDB" id="A0A1X2GD80"/>
<keyword evidence="3" id="KW-1185">Reference proteome</keyword>
<gene>
    <name evidence="2" type="ORF">DM01DRAFT_1384444</name>
</gene>
<accession>A0A1X2GD80</accession>
<evidence type="ECO:0008006" key="4">
    <source>
        <dbReference type="Google" id="ProtNLM"/>
    </source>
</evidence>
<evidence type="ECO:0000313" key="3">
    <source>
        <dbReference type="Proteomes" id="UP000242146"/>
    </source>
</evidence>
<feature type="transmembrane region" description="Helical" evidence="1">
    <location>
        <begin position="26"/>
        <end position="45"/>
    </location>
</feature>
<reference evidence="2 3" key="1">
    <citation type="submission" date="2016-07" db="EMBL/GenBank/DDBJ databases">
        <title>Pervasive Adenine N6-methylation of Active Genes in Fungi.</title>
        <authorList>
            <consortium name="DOE Joint Genome Institute"/>
            <person name="Mondo S.J."/>
            <person name="Dannebaum R.O."/>
            <person name="Kuo R.C."/>
            <person name="Labutti K."/>
            <person name="Haridas S."/>
            <person name="Kuo A."/>
            <person name="Salamov A."/>
            <person name="Ahrendt S.R."/>
            <person name="Lipzen A."/>
            <person name="Sullivan W."/>
            <person name="Andreopoulos W.B."/>
            <person name="Clum A."/>
            <person name="Lindquist E."/>
            <person name="Daum C."/>
            <person name="Ramamoorthy G.K."/>
            <person name="Gryganskyi A."/>
            <person name="Culley D."/>
            <person name="Magnuson J.K."/>
            <person name="James T.Y."/>
            <person name="O'Malley M.A."/>
            <person name="Stajich J.E."/>
            <person name="Spatafora J.W."/>
            <person name="Visel A."/>
            <person name="Grigoriev I.V."/>
        </authorList>
    </citation>
    <scope>NUCLEOTIDE SEQUENCE [LARGE SCALE GENOMIC DNA]</scope>
    <source>
        <strain evidence="2 3">NRRL 3301</strain>
    </source>
</reference>
<dbReference type="STRING" id="101127.A0A1X2GD80"/>
<dbReference type="Proteomes" id="UP000242146">
    <property type="component" value="Unassembled WGS sequence"/>
</dbReference>
<keyword evidence="1" id="KW-1133">Transmembrane helix</keyword>
<evidence type="ECO:0000313" key="2">
    <source>
        <dbReference type="EMBL" id="ORX51186.1"/>
    </source>
</evidence>
<keyword evidence="1" id="KW-0812">Transmembrane</keyword>
<evidence type="ECO:0000256" key="1">
    <source>
        <dbReference type="SAM" id="Phobius"/>
    </source>
</evidence>